<feature type="signal peptide" evidence="7">
    <location>
        <begin position="1"/>
        <end position="29"/>
    </location>
</feature>
<evidence type="ECO:0000259" key="8">
    <source>
        <dbReference type="PROSITE" id="PS51779"/>
    </source>
</evidence>
<dbReference type="PANTHER" id="PTHR12815">
    <property type="entry name" value="SORTING AND ASSEMBLY MACHINERY SAMM50 PROTEIN FAMILY MEMBER"/>
    <property type="match status" value="1"/>
</dbReference>
<dbReference type="InterPro" id="IPR000184">
    <property type="entry name" value="Bac_surfAg_D15"/>
</dbReference>
<keyword evidence="5" id="KW-0998">Cell outer membrane</keyword>
<feature type="domain" description="POTRA" evidence="8">
    <location>
        <begin position="114"/>
        <end position="185"/>
    </location>
</feature>
<keyword evidence="4" id="KW-0472">Membrane</keyword>
<evidence type="ECO:0000313" key="9">
    <source>
        <dbReference type="EMBL" id="BBM44560.1"/>
    </source>
</evidence>
<dbReference type="OrthoDB" id="9776356at2"/>
<dbReference type="Pfam" id="PF01103">
    <property type="entry name" value="Omp85"/>
    <property type="match status" value="1"/>
</dbReference>
<protein>
    <submittedName>
        <fullName evidence="9">Surface antigen</fullName>
    </submittedName>
</protein>
<dbReference type="EMBL" id="AP019831">
    <property type="protein sequence ID" value="BBM44560.1"/>
    <property type="molecule type" value="Genomic_DNA"/>
</dbReference>
<dbReference type="PROSITE" id="PS51779">
    <property type="entry name" value="POTRA"/>
    <property type="match status" value="3"/>
</dbReference>
<reference evidence="9 10" key="1">
    <citation type="submission" date="2019-07" db="EMBL/GenBank/DDBJ databases">
        <title>Complete Genome Sequence of Leptotrichia trevisanii Strain JMUB3870.</title>
        <authorList>
            <person name="Watanabe S."/>
            <person name="Cui L."/>
        </authorList>
    </citation>
    <scope>NUCLEOTIDE SEQUENCE [LARGE SCALE GENOMIC DNA]</scope>
    <source>
        <strain evidence="9 10">JMUB3870</strain>
    </source>
</reference>
<keyword evidence="2" id="KW-0812">Transmembrane</keyword>
<dbReference type="InterPro" id="IPR010827">
    <property type="entry name" value="BamA/TamA_POTRA"/>
</dbReference>
<dbReference type="PANTHER" id="PTHR12815:SF47">
    <property type="entry name" value="TRANSLOCATION AND ASSEMBLY MODULE SUBUNIT TAMA"/>
    <property type="match status" value="1"/>
</dbReference>
<dbReference type="GO" id="GO:0019867">
    <property type="term" value="C:outer membrane"/>
    <property type="evidence" value="ECO:0007669"/>
    <property type="project" value="InterPro"/>
</dbReference>
<keyword evidence="10" id="KW-1185">Reference proteome</keyword>
<evidence type="ECO:0000256" key="5">
    <source>
        <dbReference type="ARBA" id="ARBA00023237"/>
    </source>
</evidence>
<comment type="subcellular location">
    <subcellularLocation>
        <location evidence="1">Membrane</location>
    </subcellularLocation>
</comment>
<feature type="region of interest" description="Disordered" evidence="6">
    <location>
        <begin position="76"/>
        <end position="106"/>
    </location>
</feature>
<proteinExistence type="predicted"/>
<evidence type="ECO:0000256" key="3">
    <source>
        <dbReference type="ARBA" id="ARBA00022729"/>
    </source>
</evidence>
<organism evidence="9 10">
    <name type="scientific">Leptotrichia trevisanii</name>
    <dbReference type="NCBI Taxonomy" id="109328"/>
    <lineage>
        <taxon>Bacteria</taxon>
        <taxon>Fusobacteriati</taxon>
        <taxon>Fusobacteriota</taxon>
        <taxon>Fusobacteriia</taxon>
        <taxon>Fusobacteriales</taxon>
        <taxon>Leptotrichiaceae</taxon>
        <taxon>Leptotrichia</taxon>
    </lineage>
</organism>
<feature type="domain" description="POTRA" evidence="8">
    <location>
        <begin position="280"/>
        <end position="354"/>
    </location>
</feature>
<sequence>MSKLKVKNKVYALIIAVTLFVSVNNLSQAEEKRGIIGKELADNTNSATGNEVQNDEISDVKIRYSQEEIDMANQLSDKVKKKRKKEKKKETARNRRRGRNNNIFEAQEQAREDLKVGTIEFSQLKEISPELLMSKMPVKSGDNYSNKTLSDIYLALKRLGYVSEVNVIPKIRGNNVNIEVQVAEVENAGAVLQKQQIQEEMQKETEYTVANVDIEGTKKRNKEDYLKDLPIKAGDVFIPQKAIDGAQKIFKSGYFSTVEPKIDRKVDNTVSVVYQVKENPDIQSINFEGNTLYKSEELEKALGIKRGEILNGNLLNPDDNGILKLYAKNGYSLVRIDSINVSNEGDVNIGLTEGVVDSIEFEKAPEKNDNERQSSRRSTLRTKPYVFERYLELKPGQIFQEKNIENTVKELYRTGMFTKIVPSIEGKEDDPNARVIKLLVEERPTTTINGSISYGTSVGLVGELKLSDSNFLGRGQDASATLSASNKGDKTFELRWFEPWLKGTEQIQFGGSFYWTQSVDDNADSDEVEKVKKIGTRWTIGKGLSKDIGVSFSARYDNYKELFANKKVNDKYKLFAMGPTFTLDTRDNKFSPTKGFYATMSYERGELIKDPRKYDQFETDLRAYHPTFFGDKNIMAYRAAWGTTGSGTPEALRFSIGGAESVRGYEYSAFDGFDKFHATIENRTKINDTLQLVAFFDIGNAWQNESRDPRTGKKIYKPNRKDAHDFKDLKKGYGIGVRLNTPIGPLRFDYGWPMDPEKKGEKKDKGKFYFSFGQSF</sequence>
<dbReference type="InterPro" id="IPR034746">
    <property type="entry name" value="POTRA"/>
</dbReference>
<evidence type="ECO:0000313" key="10">
    <source>
        <dbReference type="Proteomes" id="UP000422644"/>
    </source>
</evidence>
<dbReference type="Gene3D" id="2.40.160.50">
    <property type="entry name" value="membrane protein fhac: a member of the omp85/tpsb transporter family"/>
    <property type="match status" value="1"/>
</dbReference>
<evidence type="ECO:0000256" key="7">
    <source>
        <dbReference type="SAM" id="SignalP"/>
    </source>
</evidence>
<name>A0A510JYU6_9FUSO</name>
<feature type="domain" description="POTRA" evidence="8">
    <location>
        <begin position="207"/>
        <end position="279"/>
    </location>
</feature>
<dbReference type="RefSeq" id="WP_026748642.1">
    <property type="nucleotide sequence ID" value="NZ_AP019831.1"/>
</dbReference>
<gene>
    <name evidence="9" type="ORF">JMUB3870_0678</name>
</gene>
<dbReference type="Proteomes" id="UP000422644">
    <property type="component" value="Chromosome"/>
</dbReference>
<dbReference type="Pfam" id="PF07244">
    <property type="entry name" value="POTRA"/>
    <property type="match status" value="4"/>
</dbReference>
<evidence type="ECO:0000256" key="6">
    <source>
        <dbReference type="SAM" id="MobiDB-lite"/>
    </source>
</evidence>
<evidence type="ECO:0000256" key="4">
    <source>
        <dbReference type="ARBA" id="ARBA00023136"/>
    </source>
</evidence>
<dbReference type="Gene3D" id="3.10.20.310">
    <property type="entry name" value="membrane protein fhac"/>
    <property type="match status" value="4"/>
</dbReference>
<evidence type="ECO:0000256" key="1">
    <source>
        <dbReference type="ARBA" id="ARBA00004370"/>
    </source>
</evidence>
<dbReference type="AlphaFoldDB" id="A0A510JYU6"/>
<dbReference type="InterPro" id="IPR039910">
    <property type="entry name" value="D15-like"/>
</dbReference>
<feature type="chain" id="PRO_5022086126" evidence="7">
    <location>
        <begin position="30"/>
        <end position="776"/>
    </location>
</feature>
<accession>A0A510JYU6</accession>
<keyword evidence="3 7" id="KW-0732">Signal</keyword>
<evidence type="ECO:0000256" key="2">
    <source>
        <dbReference type="ARBA" id="ARBA00022692"/>
    </source>
</evidence>